<dbReference type="InterPro" id="IPR002347">
    <property type="entry name" value="SDR_fam"/>
</dbReference>
<dbReference type="NCBIfam" id="NF005559">
    <property type="entry name" value="PRK07231.1"/>
    <property type="match status" value="1"/>
</dbReference>
<sequence length="307" mass="33310">MSLKPLLSLARCFGQRLAVKFHETSPINPLMAHRSFRNSHNSTGTGAVSNGKLNGRVAIITGSTDGIGFAVAKRMAEDGAKVVISSRKQHNVDKALGELKDKFPNQVAGIVCHVGKEDDQQKLIDHTLDQFGSIDILVSNVAVNPYFGNIIDMQESQWDKIFEVNVKSPFMLTKKIVPHMLKNNNKSGENGAIVYISSIAAYSGMAGLGAYSISKTALLGLCKNMSAELAHEGIRVNLVAPGVIKTKFSNVLWENENDNEYFKSLTHLKRLGESHELGGIVSFLCSSDASYITGENFVVAGGFHCNL</sequence>
<accession>A0A6G1SLA2</accession>
<organism evidence="3">
    <name type="scientific">Aceria tosichella</name>
    <name type="common">wheat curl mite</name>
    <dbReference type="NCBI Taxonomy" id="561515"/>
    <lineage>
        <taxon>Eukaryota</taxon>
        <taxon>Metazoa</taxon>
        <taxon>Ecdysozoa</taxon>
        <taxon>Arthropoda</taxon>
        <taxon>Chelicerata</taxon>
        <taxon>Arachnida</taxon>
        <taxon>Acari</taxon>
        <taxon>Acariformes</taxon>
        <taxon>Trombidiformes</taxon>
        <taxon>Prostigmata</taxon>
        <taxon>Eupodina</taxon>
        <taxon>Eriophyoidea</taxon>
        <taxon>Eriophyidae</taxon>
        <taxon>Eriophyinae</taxon>
        <taxon>Aceriini</taxon>
        <taxon>Aceria</taxon>
    </lineage>
</organism>
<dbReference type="Pfam" id="PF13561">
    <property type="entry name" value="adh_short_C2"/>
    <property type="match status" value="1"/>
</dbReference>
<evidence type="ECO:0000256" key="1">
    <source>
        <dbReference type="ARBA" id="ARBA00006484"/>
    </source>
</evidence>
<protein>
    <submittedName>
        <fullName evidence="3">Dehydrogenase/reductase SDR family member 4</fullName>
    </submittedName>
</protein>
<dbReference type="PROSITE" id="PS00061">
    <property type="entry name" value="ADH_SHORT"/>
    <property type="match status" value="1"/>
</dbReference>
<dbReference type="EMBL" id="GGYP01006220">
    <property type="protein sequence ID" value="MDE50991.1"/>
    <property type="molecule type" value="Transcribed_RNA"/>
</dbReference>
<dbReference type="Gene3D" id="3.40.50.720">
    <property type="entry name" value="NAD(P)-binding Rossmann-like Domain"/>
    <property type="match status" value="1"/>
</dbReference>
<keyword evidence="2" id="KW-0560">Oxidoreductase</keyword>
<dbReference type="PANTHER" id="PTHR43943:SF2">
    <property type="entry name" value="DEHYDROGENASE_REDUCTASE 4"/>
    <property type="match status" value="1"/>
</dbReference>
<dbReference type="PANTHER" id="PTHR43943">
    <property type="entry name" value="DEHYDROGENASE/REDUCTASE (SDR FAMILY) MEMBER 4"/>
    <property type="match status" value="1"/>
</dbReference>
<dbReference type="SUPFAM" id="SSF51735">
    <property type="entry name" value="NAD(P)-binding Rossmann-fold domains"/>
    <property type="match status" value="1"/>
</dbReference>
<dbReference type="FunFam" id="3.40.50.720:FF:000084">
    <property type="entry name" value="Short-chain dehydrogenase reductase"/>
    <property type="match status" value="1"/>
</dbReference>
<dbReference type="PRINTS" id="PR00081">
    <property type="entry name" value="GDHRDH"/>
</dbReference>
<reference evidence="3" key="1">
    <citation type="submission" date="2018-10" db="EMBL/GenBank/DDBJ databases">
        <title>Transcriptome assembly of Aceria tosichella (Wheat curl mite) Type 2.</title>
        <authorList>
            <person name="Scully E.D."/>
            <person name="Geib S.M."/>
            <person name="Palmer N.A."/>
            <person name="Gupta A.K."/>
            <person name="Sarath G."/>
            <person name="Tatineni S."/>
        </authorList>
    </citation>
    <scope>NUCLEOTIDE SEQUENCE</scope>
    <source>
        <strain evidence="3">LincolnNE</strain>
    </source>
</reference>
<proteinExistence type="inferred from homology"/>
<dbReference type="PRINTS" id="PR00080">
    <property type="entry name" value="SDRFAMILY"/>
</dbReference>
<comment type="similarity">
    <text evidence="1">Belongs to the short-chain dehydrogenases/reductases (SDR) family.</text>
</comment>
<dbReference type="AlphaFoldDB" id="A0A6G1SLA2"/>
<dbReference type="InterPro" id="IPR036291">
    <property type="entry name" value="NAD(P)-bd_dom_sf"/>
</dbReference>
<gene>
    <name evidence="3" type="primary">DHRS4</name>
    <name evidence="3" type="ORF">g.8833</name>
</gene>
<evidence type="ECO:0000313" key="3">
    <source>
        <dbReference type="EMBL" id="MDE50991.1"/>
    </source>
</evidence>
<dbReference type="InterPro" id="IPR020904">
    <property type="entry name" value="Sc_DH/Rdtase_CS"/>
</dbReference>
<evidence type="ECO:0000256" key="2">
    <source>
        <dbReference type="ARBA" id="ARBA00023002"/>
    </source>
</evidence>
<name>A0A6G1SLA2_9ACAR</name>
<dbReference type="GO" id="GO:0004090">
    <property type="term" value="F:carbonyl reductase (NADPH) activity"/>
    <property type="evidence" value="ECO:0007669"/>
    <property type="project" value="TreeGrafter"/>
</dbReference>